<dbReference type="Pfam" id="PF01420">
    <property type="entry name" value="Methylase_S"/>
    <property type="match status" value="2"/>
</dbReference>
<dbReference type="REBASE" id="856950">
    <property type="entry name" value="S.SspR08ORF23425P"/>
</dbReference>
<dbReference type="PANTHER" id="PTHR30408:SF12">
    <property type="entry name" value="TYPE I RESTRICTION ENZYME MJAVIII SPECIFICITY SUBUNIT"/>
    <property type="match status" value="1"/>
</dbReference>
<dbReference type="GO" id="GO:0004519">
    <property type="term" value="F:endonuclease activity"/>
    <property type="evidence" value="ECO:0007669"/>
    <property type="project" value="UniProtKB-KW"/>
</dbReference>
<gene>
    <name evidence="5" type="ORF">AB5J58_23430</name>
</gene>
<dbReference type="CDD" id="cd17267">
    <property type="entry name" value="RMtype1_S_EcoAO83I-TRD1-CR1_like"/>
    <property type="match status" value="1"/>
</dbReference>
<keyword evidence="5" id="KW-0540">Nuclease</keyword>
<name>A0AB39MCY4_9ACTN</name>
<dbReference type="PANTHER" id="PTHR30408">
    <property type="entry name" value="TYPE-1 RESTRICTION ENZYME ECOKI SPECIFICITY PROTEIN"/>
    <property type="match status" value="1"/>
</dbReference>
<feature type="domain" description="Type I restriction modification DNA specificity" evidence="4">
    <location>
        <begin position="76"/>
        <end position="185"/>
    </location>
</feature>
<proteinExistence type="inferred from homology"/>
<feature type="domain" description="Type I restriction modification DNA specificity" evidence="4">
    <location>
        <begin position="212"/>
        <end position="359"/>
    </location>
</feature>
<dbReference type="EMBL" id="CP163431">
    <property type="protein sequence ID" value="XDQ02922.1"/>
    <property type="molecule type" value="Genomic_DNA"/>
</dbReference>
<protein>
    <submittedName>
        <fullName evidence="5">Restriction endonuclease subunit S</fullName>
        <ecNumber evidence="5">3.1.21.-</ecNumber>
    </submittedName>
</protein>
<dbReference type="AlphaFoldDB" id="A0AB39MCY4"/>
<evidence type="ECO:0000256" key="1">
    <source>
        <dbReference type="ARBA" id="ARBA00010923"/>
    </source>
</evidence>
<keyword evidence="5" id="KW-0378">Hydrolase</keyword>
<keyword evidence="5" id="KW-0255">Endonuclease</keyword>
<dbReference type="Gene3D" id="3.90.220.20">
    <property type="entry name" value="DNA methylase specificity domains"/>
    <property type="match status" value="2"/>
</dbReference>
<evidence type="ECO:0000256" key="3">
    <source>
        <dbReference type="ARBA" id="ARBA00023125"/>
    </source>
</evidence>
<dbReference type="InterPro" id="IPR052021">
    <property type="entry name" value="Type-I_RS_S_subunit"/>
</dbReference>
<organism evidence="5">
    <name type="scientific">Streptomyces sp. R08</name>
    <dbReference type="NCBI Taxonomy" id="3238624"/>
    <lineage>
        <taxon>Bacteria</taxon>
        <taxon>Bacillati</taxon>
        <taxon>Actinomycetota</taxon>
        <taxon>Actinomycetes</taxon>
        <taxon>Kitasatosporales</taxon>
        <taxon>Streptomycetaceae</taxon>
        <taxon>Streptomyces</taxon>
    </lineage>
</organism>
<reference evidence="5" key="1">
    <citation type="submission" date="2024-07" db="EMBL/GenBank/DDBJ databases">
        <authorList>
            <person name="Yu S.T."/>
        </authorList>
    </citation>
    <scope>NUCLEOTIDE SEQUENCE</scope>
    <source>
        <strain evidence="5">R08</strain>
    </source>
</reference>
<dbReference type="SUPFAM" id="SSF116734">
    <property type="entry name" value="DNA methylase specificity domain"/>
    <property type="match status" value="2"/>
</dbReference>
<dbReference type="InterPro" id="IPR044946">
    <property type="entry name" value="Restrct_endonuc_typeI_TRD_sf"/>
</dbReference>
<dbReference type="EC" id="3.1.21.-" evidence="5"/>
<dbReference type="RefSeq" id="WP_369188976.1">
    <property type="nucleotide sequence ID" value="NZ_CP163431.1"/>
</dbReference>
<keyword evidence="3" id="KW-0238">DNA-binding</keyword>
<dbReference type="GO" id="GO:0003677">
    <property type="term" value="F:DNA binding"/>
    <property type="evidence" value="ECO:0007669"/>
    <property type="project" value="UniProtKB-KW"/>
</dbReference>
<dbReference type="GO" id="GO:0016787">
    <property type="term" value="F:hydrolase activity"/>
    <property type="evidence" value="ECO:0007669"/>
    <property type="project" value="UniProtKB-KW"/>
</dbReference>
<keyword evidence="2" id="KW-0680">Restriction system</keyword>
<accession>A0AB39MCY4</accession>
<evidence type="ECO:0000259" key="4">
    <source>
        <dbReference type="Pfam" id="PF01420"/>
    </source>
</evidence>
<evidence type="ECO:0000313" key="5">
    <source>
        <dbReference type="EMBL" id="XDQ02922.1"/>
    </source>
</evidence>
<dbReference type="InterPro" id="IPR000055">
    <property type="entry name" value="Restrct_endonuc_typeI_TRD"/>
</dbReference>
<evidence type="ECO:0000256" key="2">
    <source>
        <dbReference type="ARBA" id="ARBA00022747"/>
    </source>
</evidence>
<sequence length="383" mass="42867">MSNPVPLGWKQYYVSDLTSYHASGPSPTCEERQIHDQEWGLLKTTAITWAGWDASAHKTLPRNYWNQPALEVRNDDVLVTKAGPRHRVGVVVHVNDHPQPHLIVSGKMVLLRPRTQLVLPNILASVLALPAPQKFLDERTSGMAESQVNFTNATLLQTPLTLPPMAEQQRIVEVLNAVDARLIRTRDVLLRLEKVLEGLMTDFANPQPENAPTNWRVGPLGDFIQLQRGFDITVAEQREGGVPVVSSSGITSYHDTAIVAGPGVVTGRKGKIGRVFYLEDAFWPHDTSLWVKNFGGNEPKFIALLLSMLRLERWDAATSVPTLNRNSVHPVIIAIPDPVEQRRIVGMVESMERRIRSERIELSRLQALRKGLMEDLLTGRVRV</sequence>
<dbReference type="GO" id="GO:0009307">
    <property type="term" value="P:DNA restriction-modification system"/>
    <property type="evidence" value="ECO:0007669"/>
    <property type="project" value="UniProtKB-KW"/>
</dbReference>
<comment type="similarity">
    <text evidence="1">Belongs to the type-I restriction system S methylase family.</text>
</comment>